<organism evidence="2 3">
    <name type="scientific">Phlebiopsis gigantea (strain 11061_1 CR5-6)</name>
    <name type="common">White-rot fungus</name>
    <name type="synonym">Peniophora gigantea</name>
    <dbReference type="NCBI Taxonomy" id="745531"/>
    <lineage>
        <taxon>Eukaryota</taxon>
        <taxon>Fungi</taxon>
        <taxon>Dikarya</taxon>
        <taxon>Basidiomycota</taxon>
        <taxon>Agaricomycotina</taxon>
        <taxon>Agaricomycetes</taxon>
        <taxon>Polyporales</taxon>
        <taxon>Phanerochaetaceae</taxon>
        <taxon>Phlebiopsis</taxon>
    </lineage>
</organism>
<feature type="compositionally biased region" description="Basic and acidic residues" evidence="1">
    <location>
        <begin position="343"/>
        <end position="356"/>
    </location>
</feature>
<feature type="region of interest" description="Disordered" evidence="1">
    <location>
        <begin position="174"/>
        <end position="229"/>
    </location>
</feature>
<protein>
    <submittedName>
        <fullName evidence="2">Uncharacterized protein</fullName>
    </submittedName>
</protein>
<name>A0A0C3NC23_PHLG1</name>
<gene>
    <name evidence="2" type="ORF">PHLGIDRAFT_16805</name>
</gene>
<feature type="region of interest" description="Disordered" evidence="1">
    <location>
        <begin position="250"/>
        <end position="271"/>
    </location>
</feature>
<proteinExistence type="predicted"/>
<keyword evidence="3" id="KW-1185">Reference proteome</keyword>
<feature type="region of interest" description="Disordered" evidence="1">
    <location>
        <begin position="402"/>
        <end position="463"/>
    </location>
</feature>
<evidence type="ECO:0000313" key="3">
    <source>
        <dbReference type="Proteomes" id="UP000053257"/>
    </source>
</evidence>
<accession>A0A0C3NC23</accession>
<dbReference type="AlphaFoldDB" id="A0A0C3NC23"/>
<reference evidence="2 3" key="1">
    <citation type="journal article" date="2014" name="PLoS Genet.">
        <title>Analysis of the Phlebiopsis gigantea genome, transcriptome and secretome provides insight into its pioneer colonization strategies of wood.</title>
        <authorList>
            <person name="Hori C."/>
            <person name="Ishida T."/>
            <person name="Igarashi K."/>
            <person name="Samejima M."/>
            <person name="Suzuki H."/>
            <person name="Master E."/>
            <person name="Ferreira P."/>
            <person name="Ruiz-Duenas F.J."/>
            <person name="Held B."/>
            <person name="Canessa P."/>
            <person name="Larrondo L.F."/>
            <person name="Schmoll M."/>
            <person name="Druzhinina I.S."/>
            <person name="Kubicek C.P."/>
            <person name="Gaskell J.A."/>
            <person name="Kersten P."/>
            <person name="St John F."/>
            <person name="Glasner J."/>
            <person name="Sabat G."/>
            <person name="Splinter BonDurant S."/>
            <person name="Syed K."/>
            <person name="Yadav J."/>
            <person name="Mgbeahuruike A.C."/>
            <person name="Kovalchuk A."/>
            <person name="Asiegbu F.O."/>
            <person name="Lackner G."/>
            <person name="Hoffmeister D."/>
            <person name="Rencoret J."/>
            <person name="Gutierrez A."/>
            <person name="Sun H."/>
            <person name="Lindquist E."/>
            <person name="Barry K."/>
            <person name="Riley R."/>
            <person name="Grigoriev I.V."/>
            <person name="Henrissat B."/>
            <person name="Kues U."/>
            <person name="Berka R.M."/>
            <person name="Martinez A.T."/>
            <person name="Covert S.F."/>
            <person name="Blanchette R.A."/>
            <person name="Cullen D."/>
        </authorList>
    </citation>
    <scope>NUCLEOTIDE SEQUENCE [LARGE SCALE GENOMIC DNA]</scope>
    <source>
        <strain evidence="2 3">11061_1 CR5-6</strain>
    </source>
</reference>
<dbReference type="HOGENOM" id="CLU_381347_0_0_1"/>
<feature type="compositionally biased region" description="Polar residues" evidence="1">
    <location>
        <begin position="68"/>
        <end position="78"/>
    </location>
</feature>
<dbReference type="Proteomes" id="UP000053257">
    <property type="component" value="Unassembled WGS sequence"/>
</dbReference>
<feature type="compositionally biased region" description="Basic and acidic residues" evidence="1">
    <location>
        <begin position="50"/>
        <end position="59"/>
    </location>
</feature>
<evidence type="ECO:0000256" key="1">
    <source>
        <dbReference type="SAM" id="MobiDB-lite"/>
    </source>
</evidence>
<dbReference type="EMBL" id="KN840709">
    <property type="protein sequence ID" value="KIP02049.1"/>
    <property type="molecule type" value="Genomic_DNA"/>
</dbReference>
<feature type="compositionally biased region" description="Basic and acidic residues" evidence="1">
    <location>
        <begin position="418"/>
        <end position="439"/>
    </location>
</feature>
<feature type="region of interest" description="Disordered" evidence="1">
    <location>
        <begin position="343"/>
        <end position="369"/>
    </location>
</feature>
<sequence>MAVERLPTASKSAKGDHTGKPQQATRRVSRCRPSAPPSFLDTEGHRRHRSSEGHNDNSPDRVPPTNVVDRTSAATDNYSVPIITQARDHCHRPEGQDSHRPVARVVAEDSRSIRSRPPFPWVGETAVATDEGSTSDSDEESYNGTPRRTAGSSTLPQFCHPYSLVNFALHAPHVGSPLKRPRPAEDDDERRDVYPARSSDAENFAKNEATVAIDDQSTPDSNEESYNGCPRTTAVPQFCHPSSLVNFALHAPHVGNHPSKRPRPAEDNYERRDDCPAWLSDAEHFAKNETTVDIYEESTPDSGEENYNGPPRTTAVPQLCHPSSLVNFALQAPRVRNPLKRMRPVEDGDESRDVYRSRLTSASTPLSNAERIAKKPRLFKLRRRLSDESTAYLKAILNTRDPDTESCYSENRSNVSAHENKGPGMKAKDEGPRRGKDRLNGATRGPHKYVGTEDTQGAYDAEDEDSKNQIVGSVFEQTNTYITEASSSTRSTREMVLRWLASLPTEFEKPSSSASRARDEQVPLVVHCPIPVGGGKRTTNRRGHKVARRHLFRTLQLGAARAENASTNKGMQTLCAPGDTVTIVPRQGESSRDELKGRTETNFEAPKEASYAIKSITHTILLRLMNVAPRMSRWLVGRVQDMTTLGTTSMFHVADMMRKIYADLTDVGGPGLRCGGIREPSSSCGASKPTFVAQPRRVGSLITLLSDQKKHYGSAKVGSGKETVTS</sequence>
<feature type="region of interest" description="Disordered" evidence="1">
    <location>
        <begin position="1"/>
        <end position="154"/>
    </location>
</feature>
<evidence type="ECO:0000313" key="2">
    <source>
        <dbReference type="EMBL" id="KIP02049.1"/>
    </source>
</evidence>
<feature type="compositionally biased region" description="Basic and acidic residues" evidence="1">
    <location>
        <begin position="86"/>
        <end position="112"/>
    </location>
</feature>
<feature type="compositionally biased region" description="Basic and acidic residues" evidence="1">
    <location>
        <begin position="190"/>
        <end position="205"/>
    </location>
</feature>
<feature type="compositionally biased region" description="Polar residues" evidence="1">
    <location>
        <begin position="406"/>
        <end position="417"/>
    </location>
</feature>
<feature type="compositionally biased region" description="Polar residues" evidence="1">
    <location>
        <begin position="142"/>
        <end position="154"/>
    </location>
</feature>
<feature type="compositionally biased region" description="Polar residues" evidence="1">
    <location>
        <begin position="358"/>
        <end position="367"/>
    </location>
</feature>